<proteinExistence type="predicted"/>
<sequence length="67" mass="7311">MANNGEEIGEILITPLSRLLGEVGRSVAETQRALDLNSIKTQIEIDEEKADPGLQACPQRFSSQCLL</sequence>
<reference evidence="1 2" key="1">
    <citation type="journal article" date="2013" name="Genome Announc.">
        <title>Complete Genome of a Methanosarcina mazei Strain Isolated from Sediment Samples from an Amazonian Flooded Area.</title>
        <authorList>
            <person name="Assis das Gracas D."/>
            <person name="Thiago Juca Ramos R."/>
            <person name="Vieira Araujo A.C."/>
            <person name="Zahlouth R."/>
            <person name="Ribeiro Carneiro A."/>
            <person name="Souza Lopes T."/>
            <person name="Azevedo Barauna R."/>
            <person name="Azevedo V."/>
            <person name="Cruz Schneider M.P."/>
            <person name="Pellizari V.H."/>
            <person name="Silva A."/>
        </authorList>
    </citation>
    <scope>NUCLEOTIDE SEQUENCE [LARGE SCALE GENOMIC DNA]</scope>
    <source>
        <strain evidence="1 2">Tuc01</strain>
    </source>
</reference>
<organism evidence="1 2">
    <name type="scientific">Methanosarcina mazei Tuc01</name>
    <dbReference type="NCBI Taxonomy" id="1236903"/>
    <lineage>
        <taxon>Archaea</taxon>
        <taxon>Methanobacteriati</taxon>
        <taxon>Methanobacteriota</taxon>
        <taxon>Stenosarchaea group</taxon>
        <taxon>Methanomicrobia</taxon>
        <taxon>Methanosarcinales</taxon>
        <taxon>Methanosarcinaceae</taxon>
        <taxon>Methanosarcina</taxon>
    </lineage>
</organism>
<evidence type="ECO:0000313" key="2">
    <source>
        <dbReference type="Proteomes" id="UP000011718"/>
    </source>
</evidence>
<accession>M1PAI1</accession>
<dbReference type="AlphaFoldDB" id="M1PAI1"/>
<dbReference type="EMBL" id="CP004144">
    <property type="protein sequence ID" value="AGF97502.1"/>
    <property type="molecule type" value="Genomic_DNA"/>
</dbReference>
<dbReference type="HOGENOM" id="CLU_2802263_0_0_2"/>
<dbReference type="KEGG" id="mmaz:MmTuc01_2174"/>
<dbReference type="BioCyc" id="MMAZ1236903:G139K-2081-MONOMER"/>
<protein>
    <submittedName>
        <fullName evidence="1">Uncharacterized protein</fullName>
    </submittedName>
</protein>
<name>M1PAI1_METMZ</name>
<dbReference type="Proteomes" id="UP000011718">
    <property type="component" value="Chromosome"/>
</dbReference>
<evidence type="ECO:0000313" key="1">
    <source>
        <dbReference type="EMBL" id="AGF97502.1"/>
    </source>
</evidence>
<gene>
    <name evidence="1" type="ORF">MmTuc01_2174</name>
</gene>